<keyword evidence="3" id="KW-1185">Reference proteome</keyword>
<dbReference type="EMBL" id="CP009922">
    <property type="protein sequence ID" value="AKV72211.1"/>
    <property type="molecule type" value="Genomic_DNA"/>
</dbReference>
<sequence length="618" mass="65260">MVDTDQPGLIASLGLDTTLTLHPHQPTHRHPADPTTQVHLTIAERDLGPQHTLTLTTDPAHARLTDYTPFDPYANIPARRPTPATGAGTGSATPNSAGTASPGQPGPGAAPWVTTTTPETATTNAPALEGHTAPGAASAAGPASAWPPIPALGAAPGTASASGPVVVWPPVPGPDSGPVPAAAPQPGTAWPPVPAPGQPDPGAAPQAATTTPETTSGAAPSAGPAAVWPPVVVPGQPADSGSGAEAVPGVVTPDQPSARPQPSQRPTRPSTAREATPRPARPARPGRSGGGEYAGRDYGHYLGMITSAVEKALEEHGGDTDAAITDLENKAIPNGMALFEATRVGGNYEHTVYPERLEFLSKKSQTGADDVWEGRHKWENGPLMDRLKDGTEGRIDVDVLDTNAAFCSALKAWLPIGALQHQPDGGFDPKRSGIYLLPKRPVWGHAHLPDPIGNRREPGPVLLDDATIRLLIRCHQLGLADAPHITQAWTSGATENLAEKFRRILTVAREKAITENDDITEKYVKAIYSKFVSTIGESTFNRDLRRPDWTHIIRSQAFANLWRKAHRAHTHGLTIVRLRGTDELHITGDTPWRTVFTEGRLATQMKLKNQYTLPAKAA</sequence>
<protein>
    <submittedName>
        <fullName evidence="2">Transcriptional regulator</fullName>
    </submittedName>
</protein>
<dbReference type="Proteomes" id="UP000034034">
    <property type="component" value="Chromosome"/>
</dbReference>
<feature type="region of interest" description="Disordered" evidence="1">
    <location>
        <begin position="66"/>
        <end position="143"/>
    </location>
</feature>
<name>A0A0R8L6Y2_9ACTN</name>
<evidence type="ECO:0000256" key="1">
    <source>
        <dbReference type="SAM" id="MobiDB-lite"/>
    </source>
</evidence>
<proteinExistence type="predicted"/>
<evidence type="ECO:0000313" key="3">
    <source>
        <dbReference type="Proteomes" id="UP000034034"/>
    </source>
</evidence>
<organism evidence="2 3">
    <name type="scientific">Streptomyces xiamenensis</name>
    <dbReference type="NCBI Taxonomy" id="408015"/>
    <lineage>
        <taxon>Bacteria</taxon>
        <taxon>Bacillati</taxon>
        <taxon>Actinomycetota</taxon>
        <taxon>Actinomycetes</taxon>
        <taxon>Kitasatosporales</taxon>
        <taxon>Streptomycetaceae</taxon>
        <taxon>Streptomyces</taxon>
    </lineage>
</organism>
<reference evidence="2" key="1">
    <citation type="submission" date="2019-08" db="EMBL/GenBank/DDBJ databases">
        <title>Complete genome sequence of a mangrove-derived Streptomyces xiamenensis.</title>
        <authorList>
            <person name="Xu J."/>
        </authorList>
    </citation>
    <scope>NUCLEOTIDE SEQUENCE</scope>
    <source>
        <strain evidence="2">318</strain>
    </source>
</reference>
<feature type="compositionally biased region" description="Low complexity" evidence="1">
    <location>
        <begin position="200"/>
        <end position="238"/>
    </location>
</feature>
<feature type="region of interest" description="Disordered" evidence="1">
    <location>
        <begin position="176"/>
        <end position="294"/>
    </location>
</feature>
<feature type="compositionally biased region" description="Pro residues" evidence="1">
    <location>
        <begin position="176"/>
        <end position="199"/>
    </location>
</feature>
<feature type="compositionally biased region" description="Low complexity" evidence="1">
    <location>
        <begin position="253"/>
        <end position="286"/>
    </location>
</feature>
<dbReference type="KEGG" id="sxi:SXIM_00007"/>
<dbReference type="PATRIC" id="fig|408015.6.peg.8"/>
<feature type="compositionally biased region" description="Low complexity" evidence="1">
    <location>
        <begin position="81"/>
        <end position="143"/>
    </location>
</feature>
<dbReference type="AlphaFoldDB" id="A0A0R8L6Y2"/>
<gene>
    <name evidence="2" type="ORF">SXIM_00007</name>
</gene>
<evidence type="ECO:0000313" key="2">
    <source>
        <dbReference type="EMBL" id="AKV72211.1"/>
    </source>
</evidence>
<accession>A0A0R8L6Y2</accession>
<dbReference type="STRING" id="408015.SXIM_00007"/>